<feature type="chain" id="PRO_5019296891" description="Transmembrane protein" evidence="1">
    <location>
        <begin position="26"/>
        <end position="136"/>
    </location>
</feature>
<evidence type="ECO:0000256" key="1">
    <source>
        <dbReference type="SAM" id="SignalP"/>
    </source>
</evidence>
<dbReference type="InterPro" id="IPR058060">
    <property type="entry name" value="HYC_CC_PP"/>
</dbReference>
<accession>A0A428K0Q4</accession>
<dbReference type="NCBIfam" id="NF047658">
    <property type="entry name" value="HYC_CC_PP"/>
    <property type="match status" value="1"/>
</dbReference>
<gene>
    <name evidence="2" type="ORF">EJA19_08660</name>
</gene>
<organism evidence="2 3">
    <name type="scientific">Mangrovimonas spongiae</name>
    <dbReference type="NCBI Taxonomy" id="2494697"/>
    <lineage>
        <taxon>Bacteria</taxon>
        <taxon>Pseudomonadati</taxon>
        <taxon>Bacteroidota</taxon>
        <taxon>Flavobacteriia</taxon>
        <taxon>Flavobacteriales</taxon>
        <taxon>Flavobacteriaceae</taxon>
        <taxon>Mangrovimonas</taxon>
    </lineage>
</organism>
<evidence type="ECO:0000313" key="3">
    <source>
        <dbReference type="Proteomes" id="UP000270620"/>
    </source>
</evidence>
<reference evidence="2 3" key="1">
    <citation type="submission" date="2018-12" db="EMBL/GenBank/DDBJ databases">
        <title>Mangrovimonas spongiae sp. nov., a novel member of the genus Mangrovimonas isolated from marine sponge.</title>
        <authorList>
            <person name="Zhuang L."/>
            <person name="Luo L."/>
        </authorList>
    </citation>
    <scope>NUCLEOTIDE SEQUENCE [LARGE SCALE GENOMIC DNA]</scope>
    <source>
        <strain evidence="2 3">HN-E26</strain>
    </source>
</reference>
<proteinExistence type="predicted"/>
<feature type="signal peptide" evidence="1">
    <location>
        <begin position="1"/>
        <end position="25"/>
    </location>
</feature>
<keyword evidence="1" id="KW-0732">Signal</keyword>
<comment type="caution">
    <text evidence="2">The sequence shown here is derived from an EMBL/GenBank/DDBJ whole genome shotgun (WGS) entry which is preliminary data.</text>
</comment>
<keyword evidence="3" id="KW-1185">Reference proteome</keyword>
<name>A0A428K0Q4_9FLAO</name>
<evidence type="ECO:0000313" key="2">
    <source>
        <dbReference type="EMBL" id="RSK39943.1"/>
    </source>
</evidence>
<dbReference type="OrthoDB" id="1493875at2"/>
<dbReference type="Proteomes" id="UP000270620">
    <property type="component" value="Unassembled WGS sequence"/>
</dbReference>
<dbReference type="Pfam" id="PF26622">
    <property type="entry name" value="DUF8199"/>
    <property type="match status" value="1"/>
</dbReference>
<dbReference type="EMBL" id="RWBG01000003">
    <property type="protein sequence ID" value="RSK39943.1"/>
    <property type="molecule type" value="Genomic_DNA"/>
</dbReference>
<dbReference type="InterPro" id="IPR058512">
    <property type="entry name" value="DUF8199"/>
</dbReference>
<sequence length="136" mass="15699">MKTILHKTFSLVLSLLVLFSTVSFTVEKHFCDNTLIDVSFFSTVESCCPEGAVNKKSEFQKQSCCKDTIDLVKGQDQLIIKKFEDLNLDQQSFFTTFAYSLLTVFEDLSQYIIPYKYYSQPHLVANIQVRNQVFLI</sequence>
<dbReference type="RefSeq" id="WP_125467967.1">
    <property type="nucleotide sequence ID" value="NZ_RWBG01000003.1"/>
</dbReference>
<dbReference type="AlphaFoldDB" id="A0A428K0Q4"/>
<protein>
    <recommendedName>
        <fullName evidence="4">Transmembrane protein</fullName>
    </recommendedName>
</protein>
<evidence type="ECO:0008006" key="4">
    <source>
        <dbReference type="Google" id="ProtNLM"/>
    </source>
</evidence>